<evidence type="ECO:0000313" key="1">
    <source>
        <dbReference type="EMBL" id="SFD42949.1"/>
    </source>
</evidence>
<sequence length="79" mass="8903">MARHDLTSTEQGVPVLRHRQRPRGEDWLCSCCGKLLGRIHGHDVHIRFERRHEYVASLPASATCKRCGTLNKARTAIAA</sequence>
<reference evidence="1 2" key="1">
    <citation type="submission" date="2016-10" db="EMBL/GenBank/DDBJ databases">
        <authorList>
            <person name="Varghese N."/>
            <person name="Submissions S."/>
        </authorList>
    </citation>
    <scope>NUCLEOTIDE SEQUENCE [LARGE SCALE GENOMIC DNA]</scope>
    <source>
        <strain evidence="2">YIM D21,KCTC 23444,ACCC 10710</strain>
    </source>
</reference>
<gene>
    <name evidence="1" type="ORF">SAMN04515678_10138</name>
</gene>
<organism evidence="1 2">
    <name type="scientific">Roseivivax sediminis</name>
    <dbReference type="NCBI Taxonomy" id="936889"/>
    <lineage>
        <taxon>Bacteria</taxon>
        <taxon>Pseudomonadati</taxon>
        <taxon>Pseudomonadota</taxon>
        <taxon>Alphaproteobacteria</taxon>
        <taxon>Rhodobacterales</taxon>
        <taxon>Roseobacteraceae</taxon>
        <taxon>Roseivivax</taxon>
    </lineage>
</organism>
<keyword evidence="2" id="KW-1185">Reference proteome</keyword>
<dbReference type="OrthoDB" id="7646241at2"/>
<accession>A0A1I1S8Y2</accession>
<dbReference type="AlphaFoldDB" id="A0A1I1S8Y2"/>
<protein>
    <submittedName>
        <fullName evidence="1">Uncharacterized protein</fullName>
    </submittedName>
</protein>
<proteinExistence type="predicted"/>
<name>A0A1I1S8Y2_9RHOB</name>
<dbReference type="Proteomes" id="UP000325289">
    <property type="component" value="Unassembled WGS sequence"/>
</dbReference>
<dbReference type="EMBL" id="FOMS01000001">
    <property type="protein sequence ID" value="SFD42949.1"/>
    <property type="molecule type" value="Genomic_DNA"/>
</dbReference>
<evidence type="ECO:0000313" key="2">
    <source>
        <dbReference type="Proteomes" id="UP000325289"/>
    </source>
</evidence>
<dbReference type="RefSeq" id="WP_149753815.1">
    <property type="nucleotide sequence ID" value="NZ_FOMS01000001.1"/>
</dbReference>